<name>A0A645EMJ7_9ZZZZ</name>
<accession>A0A645EMJ7</accession>
<dbReference type="AlphaFoldDB" id="A0A645EMJ7"/>
<evidence type="ECO:0000313" key="1">
    <source>
        <dbReference type="EMBL" id="MPN02590.1"/>
    </source>
</evidence>
<organism evidence="1">
    <name type="scientific">bioreactor metagenome</name>
    <dbReference type="NCBI Taxonomy" id="1076179"/>
    <lineage>
        <taxon>unclassified sequences</taxon>
        <taxon>metagenomes</taxon>
        <taxon>ecological metagenomes</taxon>
    </lineage>
</organism>
<dbReference type="EMBL" id="VSSQ01048547">
    <property type="protein sequence ID" value="MPN02590.1"/>
    <property type="molecule type" value="Genomic_DNA"/>
</dbReference>
<protein>
    <submittedName>
        <fullName evidence="1">Uncharacterized protein</fullName>
    </submittedName>
</protein>
<gene>
    <name evidence="1" type="ORF">SDC9_149806</name>
</gene>
<comment type="caution">
    <text evidence="1">The sequence shown here is derived from an EMBL/GenBank/DDBJ whole genome shotgun (WGS) entry which is preliminary data.</text>
</comment>
<sequence length="118" mass="12598">MTAGVLKHGEQAGGAHHQRVAAAGVYRRGRGCSGRCAGCGGQRGRIHKLHAVAGLQQRGELARQVPHRRFGYANKLPAAGAGLRIDRTECACQRDGTCWHLGARRAAARHVEDRVATT</sequence>
<proteinExistence type="predicted"/>
<reference evidence="1" key="1">
    <citation type="submission" date="2019-08" db="EMBL/GenBank/DDBJ databases">
        <authorList>
            <person name="Kucharzyk K."/>
            <person name="Murdoch R.W."/>
            <person name="Higgins S."/>
            <person name="Loffler F."/>
        </authorList>
    </citation>
    <scope>NUCLEOTIDE SEQUENCE</scope>
</reference>